<dbReference type="STRING" id="362413.RC62_2076"/>
<keyword evidence="1" id="KW-1133">Transmembrane helix</keyword>
<comment type="caution">
    <text evidence="2">The sequence shown here is derived from an EMBL/GenBank/DDBJ whole genome shotgun (WGS) entry which is preliminary data.</text>
</comment>
<evidence type="ECO:0000256" key="1">
    <source>
        <dbReference type="SAM" id="Phobius"/>
    </source>
</evidence>
<gene>
    <name evidence="2" type="ORF">RC62_2076</name>
</gene>
<dbReference type="PATRIC" id="fig|362413.3.peg.2022"/>
<organism evidence="2 3">
    <name type="scientific">Flavobacterium aquidurense</name>
    <dbReference type="NCBI Taxonomy" id="362413"/>
    <lineage>
        <taxon>Bacteria</taxon>
        <taxon>Pseudomonadati</taxon>
        <taxon>Bacteroidota</taxon>
        <taxon>Flavobacteriia</taxon>
        <taxon>Flavobacteriales</taxon>
        <taxon>Flavobacteriaceae</taxon>
        <taxon>Flavobacterium</taxon>
    </lineage>
</organism>
<dbReference type="Proteomes" id="UP000050443">
    <property type="component" value="Unassembled WGS sequence"/>
</dbReference>
<evidence type="ECO:0000313" key="3">
    <source>
        <dbReference type="Proteomes" id="UP000050443"/>
    </source>
</evidence>
<accession>A0A0N8VM97</accession>
<dbReference type="EMBL" id="JRLF01000014">
    <property type="protein sequence ID" value="KQB38716.1"/>
    <property type="molecule type" value="Genomic_DNA"/>
</dbReference>
<protein>
    <submittedName>
        <fullName evidence="2">Uncharacterized protein</fullName>
    </submittedName>
</protein>
<reference evidence="2 3" key="1">
    <citation type="submission" date="2014-09" db="EMBL/GenBank/DDBJ databases">
        <title>Genome sequence of Flavobacterium aquidurense RC62.</title>
        <authorList>
            <person name="Kim J.F."/>
            <person name="Kwak M.-J."/>
        </authorList>
    </citation>
    <scope>NUCLEOTIDE SEQUENCE [LARGE SCALE GENOMIC DNA]</scope>
    <source>
        <strain evidence="2 3">RC62</strain>
    </source>
</reference>
<sequence>MLKNSILILKPFNPNIILIVLIISFLCWKTKKPKTLKKHHQQRIHLVI</sequence>
<name>A0A0N8VM97_9FLAO</name>
<evidence type="ECO:0000313" key="2">
    <source>
        <dbReference type="EMBL" id="KQB38716.1"/>
    </source>
</evidence>
<dbReference type="AlphaFoldDB" id="A0A0N8VM97"/>
<proteinExistence type="predicted"/>
<keyword evidence="1" id="KW-0472">Membrane</keyword>
<feature type="transmembrane region" description="Helical" evidence="1">
    <location>
        <begin position="12"/>
        <end position="28"/>
    </location>
</feature>
<keyword evidence="1" id="KW-0812">Transmembrane</keyword>